<dbReference type="PANTHER" id="PTHR34315">
    <property type="match status" value="1"/>
</dbReference>
<keyword evidence="2" id="KW-0223">Dioxygenase</keyword>
<dbReference type="Proteomes" id="UP000481861">
    <property type="component" value="Unassembled WGS sequence"/>
</dbReference>
<keyword evidence="3" id="KW-1185">Reference proteome</keyword>
<evidence type="ECO:0000256" key="1">
    <source>
        <dbReference type="SAM" id="SignalP"/>
    </source>
</evidence>
<dbReference type="PANTHER" id="PTHR34315:SF1">
    <property type="entry name" value="INTRADIOL RING-CLEAVAGE DIOXYGENASES DOMAIN-CONTAINING PROTEIN-RELATED"/>
    <property type="match status" value="1"/>
</dbReference>
<keyword evidence="1" id="KW-0732">Signal</keyword>
<organism evidence="2 3">
    <name type="scientific">Massariosphaeria phaeospora</name>
    <dbReference type="NCBI Taxonomy" id="100035"/>
    <lineage>
        <taxon>Eukaryota</taxon>
        <taxon>Fungi</taxon>
        <taxon>Dikarya</taxon>
        <taxon>Ascomycota</taxon>
        <taxon>Pezizomycotina</taxon>
        <taxon>Dothideomycetes</taxon>
        <taxon>Pleosporomycetidae</taxon>
        <taxon>Pleosporales</taxon>
        <taxon>Pleosporales incertae sedis</taxon>
        <taxon>Massariosphaeria</taxon>
    </lineage>
</organism>
<dbReference type="OrthoDB" id="121380at2759"/>
<proteinExistence type="predicted"/>
<dbReference type="EMBL" id="JAADJZ010000004">
    <property type="protein sequence ID" value="KAF2875996.1"/>
    <property type="molecule type" value="Genomic_DNA"/>
</dbReference>
<dbReference type="Gene3D" id="2.60.130.10">
    <property type="entry name" value="Aromatic compound dioxygenase"/>
    <property type="match status" value="1"/>
</dbReference>
<feature type="signal peptide" evidence="1">
    <location>
        <begin position="1"/>
        <end position="20"/>
    </location>
</feature>
<evidence type="ECO:0000313" key="2">
    <source>
        <dbReference type="EMBL" id="KAF2875996.1"/>
    </source>
</evidence>
<protein>
    <submittedName>
        <fullName evidence="2">Intradiol ring-cleavage dioxygenase</fullName>
    </submittedName>
</protein>
<reference evidence="2 3" key="1">
    <citation type="submission" date="2020-01" db="EMBL/GenBank/DDBJ databases">
        <authorList>
            <consortium name="DOE Joint Genome Institute"/>
            <person name="Haridas S."/>
            <person name="Albert R."/>
            <person name="Binder M."/>
            <person name="Bloem J."/>
            <person name="Labutti K."/>
            <person name="Salamov A."/>
            <person name="Andreopoulos B."/>
            <person name="Baker S.E."/>
            <person name="Barry K."/>
            <person name="Bills G."/>
            <person name="Bluhm B.H."/>
            <person name="Cannon C."/>
            <person name="Castanera R."/>
            <person name="Culley D.E."/>
            <person name="Daum C."/>
            <person name="Ezra D."/>
            <person name="Gonzalez J.B."/>
            <person name="Henrissat B."/>
            <person name="Kuo A."/>
            <person name="Liang C."/>
            <person name="Lipzen A."/>
            <person name="Lutzoni F."/>
            <person name="Magnuson J."/>
            <person name="Mondo S."/>
            <person name="Nolan M."/>
            <person name="Ohm R."/>
            <person name="Pangilinan J."/>
            <person name="Park H.-J.H."/>
            <person name="Ramirez L."/>
            <person name="Alfaro M."/>
            <person name="Sun H."/>
            <person name="Tritt A."/>
            <person name="Yoshinaga Y."/>
            <person name="Zwiers L.-H.L."/>
            <person name="Turgeon B.G."/>
            <person name="Goodwin S.B."/>
            <person name="Spatafora J.W."/>
            <person name="Crous P.W."/>
            <person name="Grigoriev I.V."/>
        </authorList>
    </citation>
    <scope>NUCLEOTIDE SEQUENCE [LARGE SCALE GENOMIC DNA]</scope>
    <source>
        <strain evidence="2 3">CBS 611.86</strain>
    </source>
</reference>
<keyword evidence="2" id="KW-0560">Oxidoreductase</keyword>
<dbReference type="GO" id="GO:0005506">
    <property type="term" value="F:iron ion binding"/>
    <property type="evidence" value="ECO:0007669"/>
    <property type="project" value="InterPro"/>
</dbReference>
<dbReference type="AlphaFoldDB" id="A0A7C8ME56"/>
<dbReference type="SUPFAM" id="SSF49482">
    <property type="entry name" value="Aromatic compound dioxygenase"/>
    <property type="match status" value="1"/>
</dbReference>
<dbReference type="CDD" id="cd03457">
    <property type="entry name" value="intradiol_dioxygenase_like"/>
    <property type="match status" value="1"/>
</dbReference>
<evidence type="ECO:0000313" key="3">
    <source>
        <dbReference type="Proteomes" id="UP000481861"/>
    </source>
</evidence>
<name>A0A7C8ME56_9PLEO</name>
<comment type="caution">
    <text evidence="2">The sequence shown here is derived from an EMBL/GenBank/DDBJ whole genome shotgun (WGS) entry which is preliminary data.</text>
</comment>
<dbReference type="InterPro" id="IPR015889">
    <property type="entry name" value="Intradiol_dOase_core"/>
</dbReference>
<sequence length="358" mass="38751">MVLFSQAFAAAVLLAAGVVAHPGGNTNREILRRQAHLDHPERRNVASCKRDLVESGWVREQHIRREARLHELRVAAGFAKEHEIVRRDPAEAEEEYGASAACTLDPESTEGPYWVMGELIRSDVLTGEKGAITHLDINIIDTSGCKPVTDAYVELWGSNATGVYTGVVAKGNGDGSNTAVATNALRGVQPTGKNGTATFTTVIPGHYVGRTNHLHTIIHHGAQLLANNTIRGGTISHVGQFYIEQNFLAQVEATAPYNTNKQAITKNAVDPLFNMGKQGGDDPVMKISLIGSKIEDGLYATIDIGVNPKAKQNPQAVNLWTAKGGQPIPNSPWTGYPDTCKYCGFRPPMEKKDVLEEQ</sequence>
<feature type="chain" id="PRO_5029005825" evidence="1">
    <location>
        <begin position="21"/>
        <end position="358"/>
    </location>
</feature>
<dbReference type="GO" id="GO:0016702">
    <property type="term" value="F:oxidoreductase activity, acting on single donors with incorporation of molecular oxygen, incorporation of two atoms of oxygen"/>
    <property type="evidence" value="ECO:0007669"/>
    <property type="project" value="InterPro"/>
</dbReference>
<gene>
    <name evidence="2" type="ORF">BDV95DRAFT_537773</name>
</gene>
<accession>A0A7C8ME56</accession>